<feature type="region of interest" description="Disordered" evidence="1">
    <location>
        <begin position="85"/>
        <end position="116"/>
    </location>
</feature>
<evidence type="ECO:0000313" key="2">
    <source>
        <dbReference type="EMBL" id="VEL24811.1"/>
    </source>
</evidence>
<gene>
    <name evidence="2" type="ORF">PXEA_LOCUS18251</name>
</gene>
<organism evidence="2 3">
    <name type="scientific">Protopolystoma xenopodis</name>
    <dbReference type="NCBI Taxonomy" id="117903"/>
    <lineage>
        <taxon>Eukaryota</taxon>
        <taxon>Metazoa</taxon>
        <taxon>Spiralia</taxon>
        <taxon>Lophotrochozoa</taxon>
        <taxon>Platyhelminthes</taxon>
        <taxon>Monogenea</taxon>
        <taxon>Polyopisthocotylea</taxon>
        <taxon>Polystomatidea</taxon>
        <taxon>Polystomatidae</taxon>
        <taxon>Protopolystoma</taxon>
    </lineage>
</organism>
<dbReference type="AlphaFoldDB" id="A0A3S5CP35"/>
<evidence type="ECO:0000256" key="1">
    <source>
        <dbReference type="SAM" id="MobiDB-lite"/>
    </source>
</evidence>
<comment type="caution">
    <text evidence="2">The sequence shown here is derived from an EMBL/GenBank/DDBJ whole genome shotgun (WGS) entry which is preliminary data.</text>
</comment>
<evidence type="ECO:0000313" key="3">
    <source>
        <dbReference type="Proteomes" id="UP000784294"/>
    </source>
</evidence>
<keyword evidence="3" id="KW-1185">Reference proteome</keyword>
<reference evidence="2" key="1">
    <citation type="submission" date="2018-11" db="EMBL/GenBank/DDBJ databases">
        <authorList>
            <consortium name="Pathogen Informatics"/>
        </authorList>
    </citation>
    <scope>NUCLEOTIDE SEQUENCE</scope>
</reference>
<feature type="compositionally biased region" description="Polar residues" evidence="1">
    <location>
        <begin position="90"/>
        <end position="103"/>
    </location>
</feature>
<protein>
    <submittedName>
        <fullName evidence="2">Uncharacterized protein</fullName>
    </submittedName>
</protein>
<dbReference type="EMBL" id="CAAALY010069802">
    <property type="protein sequence ID" value="VEL24811.1"/>
    <property type="molecule type" value="Genomic_DNA"/>
</dbReference>
<sequence length="258" mass="28822">MTHEPLRSTQSGPIAVLPSSESSIAGKSVHSTISASTSISARANITCSAGSTYCPCGLDEVICRQRRRRLEFEVRQLQSNLRAKEERLRGSQQSSRVRQTQACGSGKTKKSVPGAPVSNIVSHAVGQHSPGTTQAKVTNTLTGTSLQTANIPRHISTLVSVQTKPILTNPHLHGNHVHMRQTQQHQQQQQLQRRAYLESCLQNATEERERLANTLRQENWMKQELLTAYHTSVREITELNSTYLSRKLFILEFWSFKA</sequence>
<feature type="region of interest" description="Disordered" evidence="1">
    <location>
        <begin position="1"/>
        <end position="23"/>
    </location>
</feature>
<name>A0A3S5CP35_9PLAT</name>
<dbReference type="Proteomes" id="UP000784294">
    <property type="component" value="Unassembled WGS sequence"/>
</dbReference>
<accession>A0A3S5CP35</accession>
<dbReference type="OrthoDB" id="10071111at2759"/>
<proteinExistence type="predicted"/>